<dbReference type="EC" id="2.4.2.9" evidence="2"/>
<dbReference type="Gene3D" id="3.40.50.2020">
    <property type="match status" value="1"/>
</dbReference>
<proteinExistence type="predicted"/>
<dbReference type="NCBIfam" id="NF003545">
    <property type="entry name" value="PRK05205.1-1"/>
    <property type="match status" value="1"/>
</dbReference>
<dbReference type="GO" id="GO:0004845">
    <property type="term" value="F:uracil phosphoribosyltransferase activity"/>
    <property type="evidence" value="ECO:0007669"/>
    <property type="project" value="UniProtKB-EC"/>
</dbReference>
<dbReference type="InterPro" id="IPR029057">
    <property type="entry name" value="PRTase-like"/>
</dbReference>
<protein>
    <submittedName>
        <fullName evidence="2">Uracil phosphoribosyltransferase</fullName>
        <ecNumber evidence="2">2.4.2.9</ecNumber>
    </submittedName>
</protein>
<dbReference type="STRING" id="582744.Msip34_0628"/>
<keyword evidence="3" id="KW-1185">Reference proteome</keyword>
<reference evidence="3" key="1">
    <citation type="submission" date="2009-07" db="EMBL/GenBank/DDBJ databases">
        <title>Complete sequence of chromosome of Methylovorus sp. SIP3-4.</title>
        <authorList>
            <person name="Lucas S."/>
            <person name="Copeland A."/>
            <person name="Lapidus A."/>
            <person name="Glavina del Rio T."/>
            <person name="Tice H."/>
            <person name="Bruce D."/>
            <person name="Goodwin L."/>
            <person name="Pitluck S."/>
            <person name="Clum A."/>
            <person name="Larimer F."/>
            <person name="Land M."/>
            <person name="Hauser L."/>
            <person name="Kyrpides N."/>
            <person name="Mikhailova N."/>
            <person name="Kayluzhnaya M."/>
            <person name="Chistoserdova L."/>
        </authorList>
    </citation>
    <scope>NUCLEOTIDE SEQUENCE [LARGE SCALE GENOMIC DNA]</scope>
    <source>
        <strain evidence="3">SIP3-4</strain>
    </source>
</reference>
<evidence type="ECO:0000313" key="2">
    <source>
        <dbReference type="EMBL" id="ACT49876.1"/>
    </source>
</evidence>
<gene>
    <name evidence="2" type="ordered locus">Msip34_0628</name>
</gene>
<evidence type="ECO:0000259" key="1">
    <source>
        <dbReference type="Pfam" id="PF00156"/>
    </source>
</evidence>
<organism evidence="2 3">
    <name type="scientific">Methylovorus glucosotrophus (strain SIP3-4)</name>
    <dbReference type="NCBI Taxonomy" id="582744"/>
    <lineage>
        <taxon>Bacteria</taxon>
        <taxon>Pseudomonadati</taxon>
        <taxon>Pseudomonadota</taxon>
        <taxon>Betaproteobacteria</taxon>
        <taxon>Nitrosomonadales</taxon>
        <taxon>Methylophilaceae</taxon>
        <taxon>Methylovorus</taxon>
    </lineage>
</organism>
<dbReference type="PANTHER" id="PTHR11608">
    <property type="entry name" value="BIFUNCTIONAL PROTEIN PYRR"/>
    <property type="match status" value="1"/>
</dbReference>
<dbReference type="SUPFAM" id="SSF53271">
    <property type="entry name" value="PRTase-like"/>
    <property type="match status" value="1"/>
</dbReference>
<accession>C6X9Q6</accession>
<dbReference type="PANTHER" id="PTHR11608:SF0">
    <property type="entry name" value="BIFUNCTIONAL PROTEIN PYRR"/>
    <property type="match status" value="1"/>
</dbReference>
<evidence type="ECO:0000313" key="3">
    <source>
        <dbReference type="Proteomes" id="UP000002743"/>
    </source>
</evidence>
<name>C6X9Q6_METGS</name>
<sequence>MILPDAEATFEVLLQKLKPLITDNTALVGIHSGGVWLVDRLLPLLGRPVARGTLDISFYRDDFDQRGLRAENKPSQIPFDVQDQHIILVDDVFHTGRTIRAAMNELFDYGRPASISLAVLVDRGGRELPIVPQIVAADIPLPVSQNLQLLQSEDGRFHFELKDSL</sequence>
<dbReference type="Pfam" id="PF00156">
    <property type="entry name" value="Pribosyltran"/>
    <property type="match status" value="1"/>
</dbReference>
<feature type="domain" description="Phosphoribosyltransferase" evidence="1">
    <location>
        <begin position="24"/>
        <end position="130"/>
    </location>
</feature>
<dbReference type="InterPro" id="IPR050137">
    <property type="entry name" value="PyrR_bifunctional"/>
</dbReference>
<dbReference type="CDD" id="cd06223">
    <property type="entry name" value="PRTases_typeI"/>
    <property type="match status" value="1"/>
</dbReference>
<dbReference type="OrthoDB" id="9802227at2"/>
<dbReference type="eggNOG" id="COG2065">
    <property type="taxonomic scope" value="Bacteria"/>
</dbReference>
<dbReference type="RefSeq" id="WP_015829494.1">
    <property type="nucleotide sequence ID" value="NC_012969.1"/>
</dbReference>
<dbReference type="Proteomes" id="UP000002743">
    <property type="component" value="Chromosome"/>
</dbReference>
<keyword evidence="2" id="KW-0328">Glycosyltransferase</keyword>
<dbReference type="EMBL" id="CP001674">
    <property type="protein sequence ID" value="ACT49876.1"/>
    <property type="molecule type" value="Genomic_DNA"/>
</dbReference>
<reference evidence="2 3" key="2">
    <citation type="journal article" date="2011" name="J. Bacteriol.">
        <title>Genomes of three methylotrophs from a single niche uncover genetic and metabolic divergence of Methylophilaceae.</title>
        <authorList>
            <person name="Lapidus A."/>
            <person name="Clum A."/>
            <person name="Labutti K."/>
            <person name="Kaluzhnaya M.G."/>
            <person name="Lim S."/>
            <person name="Beck D.A."/>
            <person name="Glavina Del Rio T."/>
            <person name="Nolan M."/>
            <person name="Mavromatis K."/>
            <person name="Huntemann M."/>
            <person name="Lucas S."/>
            <person name="Lidstrom M.E."/>
            <person name="Ivanova N."/>
            <person name="Chistoserdova L."/>
        </authorList>
    </citation>
    <scope>NUCLEOTIDE SEQUENCE [LARGE SCALE GENOMIC DNA]</scope>
    <source>
        <strain evidence="2 3">SIP3-4</strain>
    </source>
</reference>
<dbReference type="AlphaFoldDB" id="C6X9Q6"/>
<dbReference type="KEGG" id="mei:Msip34_0628"/>
<keyword evidence="2" id="KW-0808">Transferase</keyword>
<dbReference type="InterPro" id="IPR000836">
    <property type="entry name" value="PRTase_dom"/>
</dbReference>
<dbReference type="HOGENOM" id="CLU_094234_1_1_4"/>